<evidence type="ECO:0000313" key="6">
    <source>
        <dbReference type="EMBL" id="MDG3493913.1"/>
    </source>
</evidence>
<dbReference type="Pfam" id="PF00004">
    <property type="entry name" value="AAA"/>
    <property type="match status" value="1"/>
</dbReference>
<dbReference type="InterPro" id="IPR003959">
    <property type="entry name" value="ATPase_AAA_core"/>
</dbReference>
<keyword evidence="2" id="KW-0547">Nucleotide-binding</keyword>
<dbReference type="InterPro" id="IPR003593">
    <property type="entry name" value="AAA+_ATPase"/>
</dbReference>
<dbReference type="InterPro" id="IPR050221">
    <property type="entry name" value="26S_Proteasome_ATPase"/>
</dbReference>
<organism evidence="6 7">
    <name type="scientific">Pseudanabaena catenata USMAC16</name>
    <dbReference type="NCBI Taxonomy" id="1855837"/>
    <lineage>
        <taxon>Bacteria</taxon>
        <taxon>Bacillati</taxon>
        <taxon>Cyanobacteriota</taxon>
        <taxon>Cyanophyceae</taxon>
        <taxon>Pseudanabaenales</taxon>
        <taxon>Pseudanabaenaceae</taxon>
        <taxon>Pseudanabaena</taxon>
    </lineage>
</organism>
<protein>
    <submittedName>
        <fullName evidence="6">ATP-binding protein</fullName>
    </submittedName>
</protein>
<comment type="caution">
    <text evidence="6">The sequence shown here is derived from an EMBL/GenBank/DDBJ whole genome shotgun (WGS) entry which is preliminary data.</text>
</comment>
<dbReference type="EMBL" id="VBTY01000026">
    <property type="protein sequence ID" value="MDG3493913.1"/>
    <property type="molecule type" value="Genomic_DNA"/>
</dbReference>
<name>A0A9X4M546_9CYAN</name>
<reference evidence="6" key="1">
    <citation type="submission" date="2019-05" db="EMBL/GenBank/DDBJ databases">
        <title>Whole genome sequencing of Pseudanabaena catenata USMAC16.</title>
        <authorList>
            <person name="Khan Z."/>
            <person name="Omar W.M."/>
            <person name="Convey P."/>
            <person name="Merican F."/>
            <person name="Najimudin N."/>
        </authorList>
    </citation>
    <scope>NUCLEOTIDE SEQUENCE</scope>
    <source>
        <strain evidence="6">USMAC16</strain>
    </source>
</reference>
<dbReference type="Proteomes" id="UP001152872">
    <property type="component" value="Unassembled WGS sequence"/>
</dbReference>
<dbReference type="GO" id="GO:0016887">
    <property type="term" value="F:ATP hydrolysis activity"/>
    <property type="evidence" value="ECO:0007669"/>
    <property type="project" value="InterPro"/>
</dbReference>
<feature type="domain" description="AAA+ ATPase" evidence="5">
    <location>
        <begin position="79"/>
        <end position="214"/>
    </location>
</feature>
<dbReference type="InterPro" id="IPR027417">
    <property type="entry name" value="P-loop_NTPase"/>
</dbReference>
<dbReference type="RefSeq" id="WP_009625969.1">
    <property type="nucleotide sequence ID" value="NZ_VBTY01000026.1"/>
</dbReference>
<dbReference type="GO" id="GO:0005524">
    <property type="term" value="F:ATP binding"/>
    <property type="evidence" value="ECO:0007669"/>
    <property type="project" value="UniProtKB-KW"/>
</dbReference>
<keyword evidence="7" id="KW-1185">Reference proteome</keyword>
<dbReference type="SUPFAM" id="SSF52540">
    <property type="entry name" value="P-loop containing nucleoside triphosphate hydrolases"/>
    <property type="match status" value="1"/>
</dbReference>
<dbReference type="PANTHER" id="PTHR23073">
    <property type="entry name" value="26S PROTEASOME REGULATORY SUBUNIT"/>
    <property type="match status" value="1"/>
</dbReference>
<evidence type="ECO:0000256" key="2">
    <source>
        <dbReference type="ARBA" id="ARBA00022741"/>
    </source>
</evidence>
<dbReference type="SMART" id="SM00382">
    <property type="entry name" value="AAA"/>
    <property type="match status" value="1"/>
</dbReference>
<comment type="similarity">
    <text evidence="1">Belongs to the AAA ATPase family.</text>
</comment>
<evidence type="ECO:0000256" key="4">
    <source>
        <dbReference type="SAM" id="MobiDB-lite"/>
    </source>
</evidence>
<evidence type="ECO:0000256" key="1">
    <source>
        <dbReference type="ARBA" id="ARBA00006914"/>
    </source>
</evidence>
<evidence type="ECO:0000256" key="3">
    <source>
        <dbReference type="ARBA" id="ARBA00022840"/>
    </source>
</evidence>
<dbReference type="Gene3D" id="3.40.50.300">
    <property type="entry name" value="P-loop containing nucleotide triphosphate hydrolases"/>
    <property type="match status" value="1"/>
</dbReference>
<dbReference type="CDD" id="cd19481">
    <property type="entry name" value="RecA-like_protease"/>
    <property type="match status" value="1"/>
</dbReference>
<keyword evidence="3 6" id="KW-0067">ATP-binding</keyword>
<sequence length="311" mass="35036">MKYEIVKDSAKKDSDSNKSDNDKRDKSLDILVEEPKWSLPEIALSEDTIEQIEEMIVYVQKRDKLLHEWQFSRFLKAGSGLSVNFFGSPGTGKSITAEAIAKKLGMSIIRANYGEIESSLVGGTSENLARIFKLAEDTKSLLFFDEADAVLSRRISNLSQAADHGVNSAKSTLLTLLDKFNGIIVFATNLFDNYDEAFLRRIIFNVEFLPPDYDMRIQLWKFHLAESVPRVVSYESLASISDDLSGGDIKNITIKLGLKLLTEKINSIDEPTVEELIEKYKNVKARQKLYKSIDIGQTTDTIKEENHLNGI</sequence>
<feature type="region of interest" description="Disordered" evidence="4">
    <location>
        <begin position="1"/>
        <end position="27"/>
    </location>
</feature>
<accession>A0A9X4M546</accession>
<gene>
    <name evidence="6" type="ORF">FEV09_05020</name>
</gene>
<dbReference type="AlphaFoldDB" id="A0A9X4M546"/>
<proteinExistence type="inferred from homology"/>
<evidence type="ECO:0000259" key="5">
    <source>
        <dbReference type="SMART" id="SM00382"/>
    </source>
</evidence>
<evidence type="ECO:0000313" key="7">
    <source>
        <dbReference type="Proteomes" id="UP001152872"/>
    </source>
</evidence>